<reference evidence="2" key="1">
    <citation type="submission" date="2017-05" db="EMBL/GenBank/DDBJ databases">
        <authorList>
            <person name="Sung H."/>
        </authorList>
    </citation>
    <scope>NUCLEOTIDE SEQUENCE [LARGE SCALE GENOMIC DNA]</scope>
    <source>
        <strain evidence="2">AMac2203</strain>
    </source>
</reference>
<dbReference type="EMBL" id="CP021376">
    <property type="protein sequence ID" value="ART79387.1"/>
    <property type="molecule type" value="Genomic_DNA"/>
</dbReference>
<protein>
    <submittedName>
        <fullName evidence="1">Ribonucleotide reductase subunit alpha</fullName>
    </submittedName>
</protein>
<gene>
    <name evidence="1" type="ORF">CBP12_03840</name>
</gene>
<keyword evidence="2" id="KW-1185">Reference proteome</keyword>
<accession>A0A1Y0CWX4</accession>
<dbReference type="KEGG" id="ocm:CBP12_03840"/>
<name>A0A1Y0CWX4_9GAMM</name>
<sequence>MTIASYDDLLHAARSQAEPQLLLFVFTQAQLPEDATEAEKVNFEQGMGGTLTPVVCVDKSPDELGSFADLLAESKKTGQAWDVVFISTMSGHGGIAPNSDQAEQPLQMMVQSIQAGSINGFLAFNNTGEILEFS</sequence>
<dbReference type="Proteomes" id="UP000243793">
    <property type="component" value="Chromosome"/>
</dbReference>
<dbReference type="RefSeq" id="WP_086963119.1">
    <property type="nucleotide sequence ID" value="NZ_CP021376.1"/>
</dbReference>
<dbReference type="AlphaFoldDB" id="A0A1Y0CWX4"/>
<dbReference type="OrthoDB" id="6182044at2"/>
<proteinExistence type="predicted"/>
<evidence type="ECO:0000313" key="1">
    <source>
        <dbReference type="EMBL" id="ART79387.1"/>
    </source>
</evidence>
<organism evidence="1 2">
    <name type="scientific">Oceanisphaera avium</name>
    <dbReference type="NCBI Taxonomy" id="1903694"/>
    <lineage>
        <taxon>Bacteria</taxon>
        <taxon>Pseudomonadati</taxon>
        <taxon>Pseudomonadota</taxon>
        <taxon>Gammaproteobacteria</taxon>
        <taxon>Aeromonadales</taxon>
        <taxon>Aeromonadaceae</taxon>
        <taxon>Oceanisphaera</taxon>
    </lineage>
</organism>
<evidence type="ECO:0000313" key="2">
    <source>
        <dbReference type="Proteomes" id="UP000243793"/>
    </source>
</evidence>